<accession>J9EA47</accession>
<comment type="caution">
    <text evidence="1">The sequence shown here is derived from an EMBL/GenBank/DDBJ whole genome shotgun (WGS) entry which is preliminary data.</text>
</comment>
<dbReference type="EMBL" id="ADBV01016589">
    <property type="protein sequence ID" value="EJW72249.1"/>
    <property type="molecule type" value="Genomic_DNA"/>
</dbReference>
<proteinExistence type="predicted"/>
<reference evidence="2" key="1">
    <citation type="submission" date="2012-08" db="EMBL/GenBank/DDBJ databases">
        <title>The Genome Sequence of Wuchereria bancrofti.</title>
        <authorList>
            <person name="Nutman T.B."/>
            <person name="Fink D.L."/>
            <person name="Russ C."/>
            <person name="Young S."/>
            <person name="Zeng Q."/>
            <person name="Koehrsen M."/>
            <person name="Alvarado L."/>
            <person name="Berlin A."/>
            <person name="Chapman S.B."/>
            <person name="Chen Z."/>
            <person name="Freedman E."/>
            <person name="Gellesch M."/>
            <person name="Goldberg J."/>
            <person name="Griggs A."/>
            <person name="Gujja S."/>
            <person name="Heilman E.R."/>
            <person name="Heiman D."/>
            <person name="Hepburn T."/>
            <person name="Howarth C."/>
            <person name="Jen D."/>
            <person name="Larson L."/>
            <person name="Lewis B."/>
            <person name="Mehta T."/>
            <person name="Park D."/>
            <person name="Pearson M."/>
            <person name="Roberts A."/>
            <person name="Saif S."/>
            <person name="Shea T."/>
            <person name="Shenoy N."/>
            <person name="Sisk P."/>
            <person name="Stolte C."/>
            <person name="Sykes S."/>
            <person name="Walk T."/>
            <person name="White J."/>
            <person name="Yandava C."/>
            <person name="Haas B."/>
            <person name="Henn M.R."/>
            <person name="Nusbaum C."/>
            <person name="Birren B."/>
        </authorList>
    </citation>
    <scope>NUCLEOTIDE SEQUENCE [LARGE SCALE GENOMIC DNA]</scope>
    <source>
        <strain evidence="2">NA</strain>
    </source>
</reference>
<gene>
    <name evidence="1" type="ORF">WUBG_16844</name>
</gene>
<dbReference type="Proteomes" id="UP000004810">
    <property type="component" value="Unassembled WGS sequence"/>
</dbReference>
<evidence type="ECO:0000313" key="2">
    <source>
        <dbReference type="Proteomes" id="UP000004810"/>
    </source>
</evidence>
<sequence>KDAQIIANHLKMNETISILSLGPDQWYRLENDKELKKLRSDMCLLLMKSYLARTRKPSG</sequence>
<protein>
    <submittedName>
        <fullName evidence="1">Uncharacterized protein</fullName>
    </submittedName>
</protein>
<feature type="non-terminal residue" evidence="1">
    <location>
        <position position="1"/>
    </location>
</feature>
<dbReference type="AlphaFoldDB" id="J9EA47"/>
<name>J9EA47_WUCBA</name>
<organism evidence="1 2">
    <name type="scientific">Wuchereria bancrofti</name>
    <dbReference type="NCBI Taxonomy" id="6293"/>
    <lineage>
        <taxon>Eukaryota</taxon>
        <taxon>Metazoa</taxon>
        <taxon>Ecdysozoa</taxon>
        <taxon>Nematoda</taxon>
        <taxon>Chromadorea</taxon>
        <taxon>Rhabditida</taxon>
        <taxon>Spirurina</taxon>
        <taxon>Spiruromorpha</taxon>
        <taxon>Filarioidea</taxon>
        <taxon>Onchocercidae</taxon>
        <taxon>Wuchereria</taxon>
    </lineage>
</organism>
<evidence type="ECO:0000313" key="1">
    <source>
        <dbReference type="EMBL" id="EJW72249.1"/>
    </source>
</evidence>